<gene>
    <name evidence="1" type="ORF">MSG28_011171</name>
</gene>
<evidence type="ECO:0000313" key="1">
    <source>
        <dbReference type="EMBL" id="KAI8438789.1"/>
    </source>
</evidence>
<sequence>MSAIRTYFKEEAKVQMLVLAHPKPSDFYLSVWQTTRSAVPLLIWRALLFLASLGIVLSSLILYIIDSPNVGYWFIYLTHWGITINTFATGFALAVSVRCYFYGPLTAVQEELNPGLDIAIHGLNSLVMFGLLMSASQPSRIKGNKYIYPVIDWSSPGPTIGVVALTGLMLIVLHFMVMGMAVGRDALASRLFHDSRGESPLPLLVVRLALCAAALAILVWAVTEAPNPYWLIFLTNWGLLLITAMTISGTIVSLCAVCKKIPEEGLPPWYVSMYWLLFNISVPIAVTITLLYWILLFDSSNYETRDSAFWLDMITHGFNSALVLAELLASRTPLRFAHVYQPLGLGLWYAAFTGIYYASGGTDGNGNPFIYGILSWANPGQTTALVAASTAGVLVVYTALWGLTLCRDKVTGSLIRTTSHDLPYTPPDTDMLSRIV</sequence>
<dbReference type="EMBL" id="CM046118">
    <property type="protein sequence ID" value="KAI8438789.1"/>
    <property type="molecule type" value="Genomic_DNA"/>
</dbReference>
<accession>A0ACC0KR23</accession>
<proteinExistence type="predicted"/>
<comment type="caution">
    <text evidence="1">The sequence shown here is derived from an EMBL/GenBank/DDBJ whole genome shotgun (WGS) entry which is preliminary data.</text>
</comment>
<protein>
    <submittedName>
        <fullName evidence="1">Uncharacterized protein</fullName>
    </submittedName>
</protein>
<reference evidence="1 2" key="1">
    <citation type="journal article" date="2022" name="Genome Biol. Evol.">
        <title>The Spruce Budworm Genome: Reconstructing the Evolutionary History of Antifreeze Proteins.</title>
        <authorList>
            <person name="Beliveau C."/>
            <person name="Gagne P."/>
            <person name="Picq S."/>
            <person name="Vernygora O."/>
            <person name="Keeling C.I."/>
            <person name="Pinkney K."/>
            <person name="Doucet D."/>
            <person name="Wen F."/>
            <person name="Johnston J.S."/>
            <person name="Maaroufi H."/>
            <person name="Boyle B."/>
            <person name="Laroche J."/>
            <person name="Dewar K."/>
            <person name="Juretic N."/>
            <person name="Blackburn G."/>
            <person name="Nisole A."/>
            <person name="Brunet B."/>
            <person name="Brandao M."/>
            <person name="Lumley L."/>
            <person name="Duan J."/>
            <person name="Quan G."/>
            <person name="Lucarotti C.J."/>
            <person name="Roe A.D."/>
            <person name="Sperling F.A.H."/>
            <person name="Levesque R.C."/>
            <person name="Cusson M."/>
        </authorList>
    </citation>
    <scope>NUCLEOTIDE SEQUENCE [LARGE SCALE GENOMIC DNA]</scope>
    <source>
        <strain evidence="1">Glfc:IPQL:Cfum</strain>
    </source>
</reference>
<keyword evidence="2" id="KW-1185">Reference proteome</keyword>
<organism evidence="1 2">
    <name type="scientific">Choristoneura fumiferana</name>
    <name type="common">Spruce budworm moth</name>
    <name type="synonym">Archips fumiferana</name>
    <dbReference type="NCBI Taxonomy" id="7141"/>
    <lineage>
        <taxon>Eukaryota</taxon>
        <taxon>Metazoa</taxon>
        <taxon>Ecdysozoa</taxon>
        <taxon>Arthropoda</taxon>
        <taxon>Hexapoda</taxon>
        <taxon>Insecta</taxon>
        <taxon>Pterygota</taxon>
        <taxon>Neoptera</taxon>
        <taxon>Endopterygota</taxon>
        <taxon>Lepidoptera</taxon>
        <taxon>Glossata</taxon>
        <taxon>Ditrysia</taxon>
        <taxon>Tortricoidea</taxon>
        <taxon>Tortricidae</taxon>
        <taxon>Tortricinae</taxon>
        <taxon>Choristoneura</taxon>
    </lineage>
</organism>
<name>A0ACC0KR23_CHOFU</name>
<dbReference type="Proteomes" id="UP001064048">
    <property type="component" value="Chromosome 18"/>
</dbReference>
<evidence type="ECO:0000313" key="2">
    <source>
        <dbReference type="Proteomes" id="UP001064048"/>
    </source>
</evidence>